<keyword evidence="6" id="KW-1185">Reference proteome</keyword>
<accession>A0ABU7G082</accession>
<keyword evidence="3" id="KW-0443">Lipid metabolism</keyword>
<dbReference type="InterPro" id="IPR007431">
    <property type="entry name" value="ACP_PD"/>
</dbReference>
<keyword evidence="1" id="KW-0444">Lipid biosynthesis</keyword>
<keyword evidence="2" id="KW-0378">Hydrolase</keyword>
<gene>
    <name evidence="5" type="ORF">SNR37_002146</name>
</gene>
<dbReference type="Pfam" id="PF04336">
    <property type="entry name" value="ACP_PD"/>
    <property type="match status" value="1"/>
</dbReference>
<proteinExistence type="predicted"/>
<reference evidence="6" key="1">
    <citation type="submission" date="2023-07" db="EMBL/GenBank/DDBJ databases">
        <title>Draft genome sequence of Agarivorans aestuarii strain ZMCS4, a CAZymes producing bacteria isolated from the marine brown algae Clodostephus spongiosus.</title>
        <authorList>
            <person name="Lorente B."/>
            <person name="Cabral C."/>
            <person name="Frias J."/>
            <person name="Faria J."/>
            <person name="Toubarro D."/>
        </authorList>
    </citation>
    <scope>NUCLEOTIDE SEQUENCE [LARGE SCALE GENOMIC DNA]</scope>
    <source>
        <strain evidence="6">ZMCS4</strain>
    </source>
</reference>
<reference evidence="5 6" key="2">
    <citation type="submission" date="2023-12" db="EMBL/GenBank/DDBJ databases">
        <authorList>
            <consortium name="Cladostephus spongiosus"/>
            <person name="Lorente B."/>
            <person name="Cabral C."/>
            <person name="Frias J."/>
            <person name="Faria J."/>
            <person name="Toubarro D."/>
        </authorList>
    </citation>
    <scope>NUCLEOTIDE SEQUENCE [LARGE SCALE GENOMIC DNA]</scope>
    <source>
        <strain evidence="5 6">ZMCS4</strain>
    </source>
</reference>
<comment type="caution">
    <text evidence="5">The sequence shown here is derived from an EMBL/GenBank/DDBJ whole genome shotgun (WGS) entry which is preliminary data.</text>
</comment>
<name>A0ABU7G082_9ALTE</name>
<dbReference type="PIRSF" id="PIRSF011489">
    <property type="entry name" value="DUF479"/>
    <property type="match status" value="1"/>
</dbReference>
<evidence type="ECO:0000313" key="5">
    <source>
        <dbReference type="EMBL" id="MEE1672736.1"/>
    </source>
</evidence>
<organism evidence="5 6">
    <name type="scientific">Agarivorans aestuarii</name>
    <dbReference type="NCBI Taxonomy" id="1563703"/>
    <lineage>
        <taxon>Bacteria</taxon>
        <taxon>Pseudomonadati</taxon>
        <taxon>Pseudomonadota</taxon>
        <taxon>Gammaproteobacteria</taxon>
        <taxon>Alteromonadales</taxon>
        <taxon>Alteromonadaceae</taxon>
        <taxon>Agarivorans</taxon>
    </lineage>
</organism>
<dbReference type="Proteomes" id="UP001310248">
    <property type="component" value="Unassembled WGS sequence"/>
</dbReference>
<protein>
    <submittedName>
        <fullName evidence="5">ACP phosphodiesterase</fullName>
    </submittedName>
</protein>
<evidence type="ECO:0000256" key="4">
    <source>
        <dbReference type="ARBA" id="ARBA00023160"/>
    </source>
</evidence>
<dbReference type="RefSeq" id="WP_329774169.1">
    <property type="nucleotide sequence ID" value="NZ_JAYDYW010000004.1"/>
</dbReference>
<keyword evidence="4" id="KW-0275">Fatty acid biosynthesis</keyword>
<dbReference type="EMBL" id="JAYDYW010000004">
    <property type="protein sequence ID" value="MEE1672736.1"/>
    <property type="molecule type" value="Genomic_DNA"/>
</dbReference>
<dbReference type="PANTHER" id="PTHR38764">
    <property type="entry name" value="ACYL CARRIER PROTEIN PHOSPHODIESTERASE"/>
    <property type="match status" value="1"/>
</dbReference>
<evidence type="ECO:0000256" key="1">
    <source>
        <dbReference type="ARBA" id="ARBA00022516"/>
    </source>
</evidence>
<keyword evidence="4" id="KW-0276">Fatty acid metabolism</keyword>
<evidence type="ECO:0000256" key="3">
    <source>
        <dbReference type="ARBA" id="ARBA00023098"/>
    </source>
</evidence>
<evidence type="ECO:0000256" key="2">
    <source>
        <dbReference type="ARBA" id="ARBA00022801"/>
    </source>
</evidence>
<sequence length="196" mass="23054">MNYLAHFHIAQHTNTSIVGAFLGDFVKGNHWQSYHDEVQLGIKLHRKIDSFTDQQVNQLGLTHYFQADLRRYSGIALDVYFDYLLSLHWQQFSQSSRSNLISHCYQQLQHFPLPDKAMHTANHMREYDWLEQYQYQDSVAGTLRAISRRLRRPVKLELLYEDILCHSTELEAAFLALYPKVLLHAQEFVGNYPPSK</sequence>
<dbReference type="PANTHER" id="PTHR38764:SF1">
    <property type="entry name" value="ACYL CARRIER PROTEIN PHOSPHODIESTERASE"/>
    <property type="match status" value="1"/>
</dbReference>
<evidence type="ECO:0000313" key="6">
    <source>
        <dbReference type="Proteomes" id="UP001310248"/>
    </source>
</evidence>